<dbReference type="Proteomes" id="UP000216035">
    <property type="component" value="Unassembled WGS sequence"/>
</dbReference>
<evidence type="ECO:0008006" key="4">
    <source>
        <dbReference type="Google" id="ProtNLM"/>
    </source>
</evidence>
<sequence length="120" mass="13614">MKNFLVVGILFFSLVSFAQKTTQATLTSPQTTKSAGIDVKKVESNLEELSTVLTLTEQQRESFKELFTTKYRLLNEATGGSEERKEIIYQTIARKIEASIPADQFEKLKANKEVFHNITH</sequence>
<keyword evidence="3" id="KW-1185">Reference proteome</keyword>
<organism evidence="2 3">
    <name type="scientific">Flavobacterium aurantiibacter</name>
    <dbReference type="NCBI Taxonomy" id="2023067"/>
    <lineage>
        <taxon>Bacteria</taxon>
        <taxon>Pseudomonadati</taxon>
        <taxon>Bacteroidota</taxon>
        <taxon>Flavobacteriia</taxon>
        <taxon>Flavobacteriales</taxon>
        <taxon>Flavobacteriaceae</taxon>
        <taxon>Flavobacterium</taxon>
    </lineage>
</organism>
<gene>
    <name evidence="2" type="ORF">CHX27_10605</name>
</gene>
<reference evidence="2 3" key="1">
    <citation type="submission" date="2017-07" db="EMBL/GenBank/DDBJ databases">
        <title>Flavobacterium cyanobacteriorum sp. nov., isolated from cyanobacterial aggregates in a eutrophic lake.</title>
        <authorList>
            <person name="Cai H."/>
        </authorList>
    </citation>
    <scope>NUCLEOTIDE SEQUENCE [LARGE SCALE GENOMIC DNA]</scope>
    <source>
        <strain evidence="2 3">TH167</strain>
    </source>
</reference>
<protein>
    <recommendedName>
        <fullName evidence="4">DUF4168 domain-containing protein</fullName>
    </recommendedName>
</protein>
<keyword evidence="1" id="KW-0732">Signal</keyword>
<accession>A0A255ZNM8</accession>
<feature type="chain" id="PRO_5013078491" description="DUF4168 domain-containing protein" evidence="1">
    <location>
        <begin position="19"/>
        <end position="120"/>
    </location>
</feature>
<dbReference type="RefSeq" id="WP_094486758.1">
    <property type="nucleotide sequence ID" value="NZ_NOXX01000207.1"/>
</dbReference>
<name>A0A255ZNM8_9FLAO</name>
<feature type="signal peptide" evidence="1">
    <location>
        <begin position="1"/>
        <end position="18"/>
    </location>
</feature>
<dbReference type="EMBL" id="NOXX01000207">
    <property type="protein sequence ID" value="OYQ43177.1"/>
    <property type="molecule type" value="Genomic_DNA"/>
</dbReference>
<proteinExistence type="predicted"/>
<evidence type="ECO:0000256" key="1">
    <source>
        <dbReference type="SAM" id="SignalP"/>
    </source>
</evidence>
<comment type="caution">
    <text evidence="2">The sequence shown here is derived from an EMBL/GenBank/DDBJ whole genome shotgun (WGS) entry which is preliminary data.</text>
</comment>
<dbReference type="OrthoDB" id="1359118at2"/>
<dbReference type="AlphaFoldDB" id="A0A255ZNM8"/>
<evidence type="ECO:0000313" key="2">
    <source>
        <dbReference type="EMBL" id="OYQ43177.1"/>
    </source>
</evidence>
<evidence type="ECO:0000313" key="3">
    <source>
        <dbReference type="Proteomes" id="UP000216035"/>
    </source>
</evidence>